<protein>
    <submittedName>
        <fullName evidence="4">Peptidase S1 domain-containing protein</fullName>
    </submittedName>
</protein>
<keyword evidence="1" id="KW-1133">Transmembrane helix</keyword>
<keyword evidence="3" id="KW-1185">Reference proteome</keyword>
<evidence type="ECO:0000313" key="4">
    <source>
        <dbReference type="WBParaSite" id="PDA_v2.g7675.t1"/>
    </source>
</evidence>
<dbReference type="Gene3D" id="2.40.10.10">
    <property type="entry name" value="Trypsin-like serine proteases"/>
    <property type="match status" value="1"/>
</dbReference>
<evidence type="ECO:0000313" key="3">
    <source>
        <dbReference type="Proteomes" id="UP000887578"/>
    </source>
</evidence>
<proteinExistence type="predicted"/>
<dbReference type="Proteomes" id="UP000887578">
    <property type="component" value="Unplaced"/>
</dbReference>
<dbReference type="AlphaFoldDB" id="A0A914QVA5"/>
<feature type="chain" id="PRO_5037272589" evidence="2">
    <location>
        <begin position="23"/>
        <end position="295"/>
    </location>
</feature>
<organism evidence="3 4">
    <name type="scientific">Panagrolaimus davidi</name>
    <dbReference type="NCBI Taxonomy" id="227884"/>
    <lineage>
        <taxon>Eukaryota</taxon>
        <taxon>Metazoa</taxon>
        <taxon>Ecdysozoa</taxon>
        <taxon>Nematoda</taxon>
        <taxon>Chromadorea</taxon>
        <taxon>Rhabditida</taxon>
        <taxon>Tylenchina</taxon>
        <taxon>Panagrolaimomorpha</taxon>
        <taxon>Panagrolaimoidea</taxon>
        <taxon>Panagrolaimidae</taxon>
        <taxon>Panagrolaimus</taxon>
    </lineage>
</organism>
<dbReference type="InterPro" id="IPR009003">
    <property type="entry name" value="Peptidase_S1_PA"/>
</dbReference>
<feature type="transmembrane region" description="Helical" evidence="1">
    <location>
        <begin position="185"/>
        <end position="207"/>
    </location>
</feature>
<dbReference type="SUPFAM" id="SSF50494">
    <property type="entry name" value="Trypsin-like serine proteases"/>
    <property type="match status" value="1"/>
</dbReference>
<name>A0A914QVA5_9BILA</name>
<reference evidence="4" key="1">
    <citation type="submission" date="2022-11" db="UniProtKB">
        <authorList>
            <consortium name="WormBaseParasite"/>
        </authorList>
    </citation>
    <scope>IDENTIFICATION</scope>
</reference>
<sequence>MNGRLLFLLPLLCIFNVAIAAAAPGRHPFYLIPVLSPDGKTTQTGVCIGALITNKHIIAPASCMKINKKNPSGVFIDFRPPVNMTYPSNQDLFPISEFTFSKNIVYNKDDKFALITLHVPFTDGNTMGIKPVGINSVGTVEKTISYERKANSVVLGDGKVKPNASYGEGAAFLISFDDATFDKTVFALLFHFVKMRFFIILAFLFVVTVETVYNPELEYPQPASPLASKMADEAVKESGANPFGDPEPTVKVPIQRFKRLTLIGEKTPPTDNVILMEPNPDKIKDDISATFSRST</sequence>
<feature type="signal peptide" evidence="2">
    <location>
        <begin position="1"/>
        <end position="22"/>
    </location>
</feature>
<keyword evidence="1" id="KW-0812">Transmembrane</keyword>
<accession>A0A914QVA5</accession>
<evidence type="ECO:0000256" key="1">
    <source>
        <dbReference type="SAM" id="Phobius"/>
    </source>
</evidence>
<keyword evidence="2" id="KW-0732">Signal</keyword>
<dbReference type="WBParaSite" id="PDA_v2.g7675.t1">
    <property type="protein sequence ID" value="PDA_v2.g7675.t1"/>
    <property type="gene ID" value="PDA_v2.g7675"/>
</dbReference>
<dbReference type="InterPro" id="IPR043504">
    <property type="entry name" value="Peptidase_S1_PA_chymotrypsin"/>
</dbReference>
<evidence type="ECO:0000256" key="2">
    <source>
        <dbReference type="SAM" id="SignalP"/>
    </source>
</evidence>
<keyword evidence="1" id="KW-0472">Membrane</keyword>